<name>A0ABV0BTX6_9SPHI</name>
<evidence type="ECO:0000256" key="1">
    <source>
        <dbReference type="SAM" id="Phobius"/>
    </source>
</evidence>
<organism evidence="2 3">
    <name type="scientific">Sphingobacterium kitahiroshimense</name>
    <dbReference type="NCBI Taxonomy" id="470446"/>
    <lineage>
        <taxon>Bacteria</taxon>
        <taxon>Pseudomonadati</taxon>
        <taxon>Bacteroidota</taxon>
        <taxon>Sphingobacteriia</taxon>
        <taxon>Sphingobacteriales</taxon>
        <taxon>Sphingobacteriaceae</taxon>
        <taxon>Sphingobacterium</taxon>
    </lineage>
</organism>
<evidence type="ECO:0008006" key="4">
    <source>
        <dbReference type="Google" id="ProtNLM"/>
    </source>
</evidence>
<feature type="transmembrane region" description="Helical" evidence="1">
    <location>
        <begin position="47"/>
        <end position="67"/>
    </location>
</feature>
<evidence type="ECO:0000313" key="2">
    <source>
        <dbReference type="EMBL" id="MEN5378230.1"/>
    </source>
</evidence>
<dbReference type="EMBL" id="JBDJNQ010000006">
    <property type="protein sequence ID" value="MEN5378230.1"/>
    <property type="molecule type" value="Genomic_DNA"/>
</dbReference>
<sequence>MPANKKYLTKSPWIRLCRILLGTLGGYTVMISFHVLLTALFPPENVIATAFFTGYLLWAFLLFWAFLEPKLWRLALTYIGLTLLFSLPYIINH</sequence>
<feature type="transmembrane region" description="Helical" evidence="1">
    <location>
        <begin position="20"/>
        <end position="41"/>
    </location>
</feature>
<reference evidence="2 3" key="1">
    <citation type="submission" date="2024-04" db="EMBL/GenBank/DDBJ databases">
        <title>WGS of bacteria from Torrens River.</title>
        <authorList>
            <person name="Wyrsch E.R."/>
            <person name="Drigo B."/>
        </authorList>
    </citation>
    <scope>NUCLEOTIDE SEQUENCE [LARGE SCALE GENOMIC DNA]</scope>
    <source>
        <strain evidence="2 3">TWI391</strain>
    </source>
</reference>
<keyword evidence="1" id="KW-0472">Membrane</keyword>
<dbReference type="RefSeq" id="WP_021189975.1">
    <property type="nucleotide sequence ID" value="NZ_JAOQNK010000001.1"/>
</dbReference>
<evidence type="ECO:0000313" key="3">
    <source>
        <dbReference type="Proteomes" id="UP001409291"/>
    </source>
</evidence>
<accession>A0ABV0BTX6</accession>
<comment type="caution">
    <text evidence="2">The sequence shown here is derived from an EMBL/GenBank/DDBJ whole genome shotgun (WGS) entry which is preliminary data.</text>
</comment>
<proteinExistence type="predicted"/>
<feature type="transmembrane region" description="Helical" evidence="1">
    <location>
        <begin position="74"/>
        <end position="91"/>
    </location>
</feature>
<protein>
    <recommendedName>
        <fullName evidence="4">DUF3649 domain-containing protein</fullName>
    </recommendedName>
</protein>
<keyword evidence="1" id="KW-1133">Transmembrane helix</keyword>
<gene>
    <name evidence="2" type="ORF">ABE541_13275</name>
</gene>
<dbReference type="Proteomes" id="UP001409291">
    <property type="component" value="Unassembled WGS sequence"/>
</dbReference>
<keyword evidence="1" id="KW-0812">Transmembrane</keyword>
<keyword evidence="3" id="KW-1185">Reference proteome</keyword>